<dbReference type="InterPro" id="IPR021236">
    <property type="entry name" value="Uncharacterised_YfdX"/>
</dbReference>
<evidence type="ECO:0000313" key="2">
    <source>
        <dbReference type="Proteomes" id="UP000267858"/>
    </source>
</evidence>
<protein>
    <submittedName>
        <fullName evidence="1">YfdX protein</fullName>
    </submittedName>
</protein>
<dbReference type="Gene3D" id="1.20.120.1940">
    <property type="entry name" value="YfdX protein domain"/>
    <property type="match status" value="2"/>
</dbReference>
<reference evidence="1 2" key="1">
    <citation type="submission" date="2018-12" db="EMBL/GenBank/DDBJ databases">
        <authorList>
            <consortium name="Pathogen Informatics"/>
        </authorList>
    </citation>
    <scope>NUCLEOTIDE SEQUENCE [LARGE SCALE GENOMIC DNA]</scope>
    <source>
        <strain evidence="1 2">NCTC5773</strain>
    </source>
</reference>
<accession>A0A6D2G4W7</accession>
<dbReference type="AlphaFoldDB" id="A0A6D2G4W7"/>
<dbReference type="NCBIfam" id="NF007645">
    <property type="entry name" value="PRK10316.1"/>
    <property type="match status" value="1"/>
</dbReference>
<dbReference type="Pfam" id="PF10938">
    <property type="entry name" value="YfdX"/>
    <property type="match status" value="1"/>
</dbReference>
<gene>
    <name evidence="1" type="primary">SBOV30831</name>
    <name evidence="1" type="ORF">NCTC5773_00963</name>
</gene>
<name>A0A6D2G4W7_SALER</name>
<dbReference type="Proteomes" id="UP000267858">
    <property type="component" value="Chromosome"/>
</dbReference>
<organism evidence="1 2">
    <name type="scientific">Salmonella enterica subsp. salamae</name>
    <dbReference type="NCBI Taxonomy" id="59202"/>
    <lineage>
        <taxon>Bacteria</taxon>
        <taxon>Pseudomonadati</taxon>
        <taxon>Pseudomonadota</taxon>
        <taxon>Gammaproteobacteria</taxon>
        <taxon>Enterobacterales</taxon>
        <taxon>Enterobacteriaceae</taxon>
        <taxon>Salmonella</taxon>
    </lineage>
</organism>
<sequence>MAATNMTDNVTLNNDKISGQAWQAMRDIGMSRFELFNGQTQKAEQLTAQAEKLLNDDRTDWNLYVKSDKKAPAEGDHYIRINSSITVAEDYLPAGQKNDAINKANQKMKEGDKKGTIEALKLAGVSIIENQELIPLQQTRKDVTTALSLMNEGKYYQAGLILKSAQDGIIVDSQSVRESPTSPVQHDAAH</sequence>
<dbReference type="EMBL" id="LR134141">
    <property type="protein sequence ID" value="VEA00972.1"/>
    <property type="molecule type" value="Genomic_DNA"/>
</dbReference>
<evidence type="ECO:0000313" key="1">
    <source>
        <dbReference type="EMBL" id="VEA00972.1"/>
    </source>
</evidence>
<proteinExistence type="predicted"/>